<dbReference type="Gene3D" id="3.50.50.60">
    <property type="entry name" value="FAD/NAD(P)-binding domain"/>
    <property type="match status" value="1"/>
</dbReference>
<keyword evidence="2" id="KW-1185">Reference proteome</keyword>
<dbReference type="PANTHER" id="PTHR32098">
    <property type="entry name" value="LYCOPENE BETA/EPSILON CYCLASE PROTEIN"/>
    <property type="match status" value="1"/>
</dbReference>
<dbReference type="OrthoDB" id="418423at2"/>
<proteinExistence type="predicted"/>
<dbReference type="InterPro" id="IPR036188">
    <property type="entry name" value="FAD/NAD-bd_sf"/>
</dbReference>
<dbReference type="SUPFAM" id="SSF51905">
    <property type="entry name" value="FAD/NAD(P)-binding domain"/>
    <property type="match status" value="1"/>
</dbReference>
<name>U5QPH9_GLOK1</name>
<evidence type="ECO:0000313" key="2">
    <source>
        <dbReference type="Proteomes" id="UP000017396"/>
    </source>
</evidence>
<accession>U5QPH9</accession>
<dbReference type="KEGG" id="glj:GKIL_3349"/>
<dbReference type="eggNOG" id="COG0654">
    <property type="taxonomic scope" value="Bacteria"/>
</dbReference>
<sequence>MPASRTPLSPADRENLRRAQQIWEQIKAPGPLPVAQVLSRSSELLFSPQWDVAIAGGTLGAMIAVPLARRGWRVALVERGHLRGRDQEWNVSRPDLDVLVERQLLSRHQLEQAIATHCGPARIQFMGGEPITVQGVLDVGVDPVFLLATLKERFLEAGGTLIEQAAFESAVVHPDGVSVRAGGRTLTARLLVDAMGHFSPIVRQARGGVKPDGVCLVVGSCARGYAASSDRTDLIVSFTPSQNQCQYFWEAFPARDGRTTYLFTYVDADPRRFDLEVLLDEYLHLLPVYQGANLEDLRFERLLFGVFPSYRRPLDLSRWDRVLAVGDSAGNQSPLSFGGFGAMLRHLGRLETGIDGALRADCLGGPDLQRLQPYQPNLAASWLFQKAMSIAVERRADPDQINRLLTTVFAQMQQLGEPVLKPFLQDIVQAGALTATLVRVAIADPALVVRLLQQLGAGPVLEWTGHYTALLAYSGLFQLTAHLDRQLLDRLPAPLCYRLGCLLEAWRYGSGND</sequence>
<dbReference type="Proteomes" id="UP000017396">
    <property type="component" value="Chromosome"/>
</dbReference>
<dbReference type="EMBL" id="CP003587">
    <property type="protein sequence ID" value="AGY59595.1"/>
    <property type="molecule type" value="Genomic_DNA"/>
</dbReference>
<dbReference type="PATRIC" id="fig|1183438.3.peg.3292"/>
<evidence type="ECO:0000313" key="1">
    <source>
        <dbReference type="EMBL" id="AGY59595.1"/>
    </source>
</evidence>
<organism evidence="1 2">
    <name type="scientific">Gloeobacter kilaueensis (strain ATCC BAA-2537 / CCAP 1431/1 / ULC 316 / JS1)</name>
    <dbReference type="NCBI Taxonomy" id="1183438"/>
    <lineage>
        <taxon>Bacteria</taxon>
        <taxon>Bacillati</taxon>
        <taxon>Cyanobacteriota</taxon>
        <taxon>Cyanophyceae</taxon>
        <taxon>Gloeobacterales</taxon>
        <taxon>Gloeobacteraceae</taxon>
        <taxon>Gloeobacter</taxon>
    </lineage>
</organism>
<protein>
    <submittedName>
        <fullName evidence="1">2-octaprenyl-6-methoxyphenyl hydroxylase</fullName>
    </submittedName>
</protein>
<gene>
    <name evidence="1" type="primary">cruP</name>
    <name evidence="1" type="ORF">GKIL_3349</name>
</gene>
<reference evidence="1 2" key="1">
    <citation type="journal article" date="2013" name="PLoS ONE">
        <title>Cultivation and Complete Genome Sequencing of Gloeobacter kilaueensis sp. nov., from a Lava Cave in Kilauea Caldera, Hawai'i.</title>
        <authorList>
            <person name="Saw J.H."/>
            <person name="Schatz M."/>
            <person name="Brown M.V."/>
            <person name="Kunkel D.D."/>
            <person name="Foster J.S."/>
            <person name="Shick H."/>
            <person name="Christensen S."/>
            <person name="Hou S."/>
            <person name="Wan X."/>
            <person name="Donachie S.P."/>
        </authorList>
    </citation>
    <scope>NUCLEOTIDE SEQUENCE [LARGE SCALE GENOMIC DNA]</scope>
    <source>
        <strain evidence="2">JS</strain>
    </source>
</reference>
<dbReference type="PANTHER" id="PTHR32098:SF5">
    <property type="entry name" value="LYCOPENE BETA_EPSILON CYCLASE PROTEIN"/>
    <property type="match status" value="1"/>
</dbReference>
<dbReference type="RefSeq" id="WP_023174888.1">
    <property type="nucleotide sequence ID" value="NC_022600.1"/>
</dbReference>
<dbReference type="STRING" id="1183438.GKIL_3349"/>
<dbReference type="AlphaFoldDB" id="U5QPH9"/>
<dbReference type="HOGENOM" id="CLU_027173_1_0_3"/>